<dbReference type="EMBL" id="BLXT01005763">
    <property type="protein sequence ID" value="GFO25636.1"/>
    <property type="molecule type" value="Genomic_DNA"/>
</dbReference>
<dbReference type="Proteomes" id="UP000735302">
    <property type="component" value="Unassembled WGS sequence"/>
</dbReference>
<proteinExistence type="predicted"/>
<accession>A0AAV4C2M6</accession>
<comment type="caution">
    <text evidence="1">The sequence shown here is derived from an EMBL/GenBank/DDBJ whole genome shotgun (WGS) entry which is preliminary data.</text>
</comment>
<evidence type="ECO:0000313" key="2">
    <source>
        <dbReference type="Proteomes" id="UP000735302"/>
    </source>
</evidence>
<keyword evidence="2" id="KW-1185">Reference proteome</keyword>
<protein>
    <submittedName>
        <fullName evidence="1">ATPase involved in DNA repair</fullName>
    </submittedName>
</protein>
<sequence>MNIVGVGMNIVGVGMNVDGVGMNIDGEGMNIDGVNMNIDGVGMNIDGVGMNIDGVVKLKHVKILFSILTKCQATGFISPVLSSNYNAGLSDSFVHSLLLLRREIEEFGSCECDRTESRRGGDG</sequence>
<name>A0AAV4C2M6_9GAST</name>
<gene>
    <name evidence="1" type="ORF">PoB_005214100</name>
</gene>
<dbReference type="AlphaFoldDB" id="A0AAV4C2M6"/>
<evidence type="ECO:0000313" key="1">
    <source>
        <dbReference type="EMBL" id="GFO25636.1"/>
    </source>
</evidence>
<reference evidence="1 2" key="1">
    <citation type="journal article" date="2021" name="Elife">
        <title>Chloroplast acquisition without the gene transfer in kleptoplastic sea slugs, Plakobranchus ocellatus.</title>
        <authorList>
            <person name="Maeda T."/>
            <person name="Takahashi S."/>
            <person name="Yoshida T."/>
            <person name="Shimamura S."/>
            <person name="Takaki Y."/>
            <person name="Nagai Y."/>
            <person name="Toyoda A."/>
            <person name="Suzuki Y."/>
            <person name="Arimoto A."/>
            <person name="Ishii H."/>
            <person name="Satoh N."/>
            <person name="Nishiyama T."/>
            <person name="Hasebe M."/>
            <person name="Maruyama T."/>
            <person name="Minagawa J."/>
            <person name="Obokata J."/>
            <person name="Shigenobu S."/>
        </authorList>
    </citation>
    <scope>NUCLEOTIDE SEQUENCE [LARGE SCALE GENOMIC DNA]</scope>
</reference>
<organism evidence="1 2">
    <name type="scientific">Plakobranchus ocellatus</name>
    <dbReference type="NCBI Taxonomy" id="259542"/>
    <lineage>
        <taxon>Eukaryota</taxon>
        <taxon>Metazoa</taxon>
        <taxon>Spiralia</taxon>
        <taxon>Lophotrochozoa</taxon>
        <taxon>Mollusca</taxon>
        <taxon>Gastropoda</taxon>
        <taxon>Heterobranchia</taxon>
        <taxon>Euthyneura</taxon>
        <taxon>Panpulmonata</taxon>
        <taxon>Sacoglossa</taxon>
        <taxon>Placobranchoidea</taxon>
        <taxon>Plakobranchidae</taxon>
        <taxon>Plakobranchus</taxon>
    </lineage>
</organism>